<dbReference type="Proteomes" id="UP000178912">
    <property type="component" value="Unassembled WGS sequence"/>
</dbReference>
<accession>A0A1E1K9U5</accession>
<proteinExistence type="predicted"/>
<reference evidence="2" key="1">
    <citation type="submission" date="2016-03" db="EMBL/GenBank/DDBJ databases">
        <authorList>
            <person name="Guldener U."/>
        </authorList>
    </citation>
    <scope>NUCLEOTIDE SEQUENCE [LARGE SCALE GENOMIC DNA]</scope>
    <source>
        <strain evidence="2">04CH-RAC-A.6.1</strain>
    </source>
</reference>
<sequence>MPTCGITNCINGSGDHVVCTSCCTAAASRSWTAPLSFEHEGTGTVDAEIMVDEDRNMKPAH</sequence>
<evidence type="ECO:0000313" key="2">
    <source>
        <dbReference type="Proteomes" id="UP000178912"/>
    </source>
</evidence>
<keyword evidence="2" id="KW-1185">Reference proteome</keyword>
<dbReference type="AlphaFoldDB" id="A0A1E1K9U5"/>
<name>A0A1E1K9U5_9HELO</name>
<protein>
    <submittedName>
        <fullName evidence="1">Uncharacterized protein</fullName>
    </submittedName>
</protein>
<organism evidence="1 2">
    <name type="scientific">Rhynchosporium agropyri</name>
    <dbReference type="NCBI Taxonomy" id="914238"/>
    <lineage>
        <taxon>Eukaryota</taxon>
        <taxon>Fungi</taxon>
        <taxon>Dikarya</taxon>
        <taxon>Ascomycota</taxon>
        <taxon>Pezizomycotina</taxon>
        <taxon>Leotiomycetes</taxon>
        <taxon>Helotiales</taxon>
        <taxon>Ploettnerulaceae</taxon>
        <taxon>Rhynchosporium</taxon>
    </lineage>
</organism>
<dbReference type="EMBL" id="FJUX01000020">
    <property type="protein sequence ID" value="CZS94838.1"/>
    <property type="molecule type" value="Genomic_DNA"/>
</dbReference>
<gene>
    <name evidence="1" type="ORF">RAG0_04680</name>
</gene>
<evidence type="ECO:0000313" key="1">
    <source>
        <dbReference type="EMBL" id="CZS94838.1"/>
    </source>
</evidence>